<dbReference type="EMBL" id="JABANM010011469">
    <property type="protein sequence ID" value="KAF4737648.1"/>
    <property type="molecule type" value="Genomic_DNA"/>
</dbReference>
<organism evidence="3 4">
    <name type="scientific">Perkinsus olseni</name>
    <name type="common">Perkinsus atlanticus</name>
    <dbReference type="NCBI Taxonomy" id="32597"/>
    <lineage>
        <taxon>Eukaryota</taxon>
        <taxon>Sar</taxon>
        <taxon>Alveolata</taxon>
        <taxon>Perkinsozoa</taxon>
        <taxon>Perkinsea</taxon>
        <taxon>Perkinsida</taxon>
        <taxon>Perkinsidae</taxon>
        <taxon>Perkinsus</taxon>
    </lineage>
</organism>
<dbReference type="GO" id="GO:0004190">
    <property type="term" value="F:aspartic-type endopeptidase activity"/>
    <property type="evidence" value="ECO:0007669"/>
    <property type="project" value="InterPro"/>
</dbReference>
<comment type="caution">
    <text evidence="3">The sequence shown here is derived from an EMBL/GenBank/DDBJ whole genome shotgun (WGS) entry which is preliminary data.</text>
</comment>
<feature type="compositionally biased region" description="Polar residues" evidence="1">
    <location>
        <begin position="383"/>
        <end position="399"/>
    </location>
</feature>
<dbReference type="PROSITE" id="PS51767">
    <property type="entry name" value="PEPTIDASE_A1"/>
    <property type="match status" value="1"/>
</dbReference>
<evidence type="ECO:0000259" key="2">
    <source>
        <dbReference type="PROSITE" id="PS51767"/>
    </source>
</evidence>
<proteinExistence type="predicted"/>
<gene>
    <name evidence="3" type="ORF">FOZ62_016671</name>
</gene>
<sequence length="432" mass="47973">MPSHIIRIVAEIVVTYIFCAEAEPISLPIADLYVPLTLDGQPLSFRVDSGSARSFAIYGPSYEALMGEGNCGRTRSGCYFCPADNPCDDILSRKRWKTTFGDGDRFEYVEHNMTLIIANKAVYGFKLGLALNYSNVHGKKVGLFGLLGLSFGRSDIPETFLEQLHKRQVISNLMYSIRADGQGPFLNGKLTLDDNSTFGSSRLPLSWQARLYKALLVPLWPLRVLDSDGNLLMRQQGNADVGSKYTFAAALVDTGASALDVSDAELKKIVNITVNAMRRDDRKLYIHNTEQLIWEDTDTGINMIRREAVPYLPTLAYHVGNPPHRMEIRIQPKYFLSECDINSCHLDVSPSPDGSICLGHPLFRAYDVKFDLSSYSVYFSPHGSNSGSVGQPQQDTQPAWNGLNAESHEKKRKKRERDLPLQAGASNDSPAG</sequence>
<accession>A0A7J6SXL3</accession>
<dbReference type="InterPro" id="IPR021109">
    <property type="entry name" value="Peptidase_aspartic_dom_sf"/>
</dbReference>
<evidence type="ECO:0000313" key="4">
    <source>
        <dbReference type="Proteomes" id="UP000574390"/>
    </source>
</evidence>
<protein>
    <recommendedName>
        <fullName evidence="2">Peptidase A1 domain-containing protein</fullName>
    </recommendedName>
</protein>
<dbReference type="SUPFAM" id="SSF50630">
    <property type="entry name" value="Acid proteases"/>
    <property type="match status" value="1"/>
</dbReference>
<dbReference type="InterPro" id="IPR033121">
    <property type="entry name" value="PEPTIDASE_A1"/>
</dbReference>
<dbReference type="PROSITE" id="PS00141">
    <property type="entry name" value="ASP_PROTEASE"/>
    <property type="match status" value="1"/>
</dbReference>
<name>A0A7J6SXL3_PEROL</name>
<feature type="domain" description="Peptidase A1" evidence="2">
    <location>
        <begin position="32"/>
        <end position="380"/>
    </location>
</feature>
<reference evidence="3 4" key="1">
    <citation type="submission" date="2020-04" db="EMBL/GenBank/DDBJ databases">
        <title>Perkinsus olseni comparative genomics.</title>
        <authorList>
            <person name="Bogema D.R."/>
        </authorList>
    </citation>
    <scope>NUCLEOTIDE SEQUENCE [LARGE SCALE GENOMIC DNA]</scope>
    <source>
        <strain evidence="3">ATCC PRA-205</strain>
    </source>
</reference>
<dbReference type="AlphaFoldDB" id="A0A7J6SXL3"/>
<dbReference type="Proteomes" id="UP000574390">
    <property type="component" value="Unassembled WGS sequence"/>
</dbReference>
<evidence type="ECO:0000313" key="3">
    <source>
        <dbReference type="EMBL" id="KAF4737648.1"/>
    </source>
</evidence>
<dbReference type="Gene3D" id="2.40.70.10">
    <property type="entry name" value="Acid Proteases"/>
    <property type="match status" value="2"/>
</dbReference>
<dbReference type="GO" id="GO:0006508">
    <property type="term" value="P:proteolysis"/>
    <property type="evidence" value="ECO:0007669"/>
    <property type="project" value="InterPro"/>
</dbReference>
<evidence type="ECO:0000256" key="1">
    <source>
        <dbReference type="SAM" id="MobiDB-lite"/>
    </source>
</evidence>
<feature type="region of interest" description="Disordered" evidence="1">
    <location>
        <begin position="383"/>
        <end position="432"/>
    </location>
</feature>
<dbReference type="InterPro" id="IPR001969">
    <property type="entry name" value="Aspartic_peptidase_AS"/>
</dbReference>